<keyword evidence="2" id="KW-1185">Reference proteome</keyword>
<proteinExistence type="predicted"/>
<evidence type="ECO:0000313" key="2">
    <source>
        <dbReference type="Proteomes" id="UP000219439"/>
    </source>
</evidence>
<protein>
    <submittedName>
        <fullName evidence="1">Uncharacterized protein</fullName>
    </submittedName>
</protein>
<dbReference type="AlphaFoldDB" id="A0A285PCD7"/>
<evidence type="ECO:0000313" key="1">
    <source>
        <dbReference type="EMBL" id="SNZ19098.1"/>
    </source>
</evidence>
<gene>
    <name evidence="1" type="ORF">SAMN06265368_2177</name>
</gene>
<organism evidence="1 2">
    <name type="scientific">Cohaesibacter gelatinilyticus</name>
    <dbReference type="NCBI Taxonomy" id="372072"/>
    <lineage>
        <taxon>Bacteria</taxon>
        <taxon>Pseudomonadati</taxon>
        <taxon>Pseudomonadota</taxon>
        <taxon>Alphaproteobacteria</taxon>
        <taxon>Hyphomicrobiales</taxon>
        <taxon>Cohaesibacteraceae</taxon>
    </lineage>
</organism>
<dbReference type="Proteomes" id="UP000219439">
    <property type="component" value="Unassembled WGS sequence"/>
</dbReference>
<reference evidence="1 2" key="1">
    <citation type="submission" date="2017-09" db="EMBL/GenBank/DDBJ databases">
        <authorList>
            <person name="Ehlers B."/>
            <person name="Leendertz F.H."/>
        </authorList>
    </citation>
    <scope>NUCLEOTIDE SEQUENCE [LARGE SCALE GENOMIC DNA]</scope>
    <source>
        <strain evidence="1 2">DSM 18289</strain>
    </source>
</reference>
<dbReference type="EMBL" id="OBEL01000002">
    <property type="protein sequence ID" value="SNZ19098.1"/>
    <property type="molecule type" value="Genomic_DNA"/>
</dbReference>
<accession>A0A285PCD7</accession>
<name>A0A285PCD7_9HYPH</name>
<sequence length="92" mass="9887">MQIRTVKLEDRTASVNMAAGEGCHGAGMKNGDTLRKHVAVLDLQVFEVAWGLVFQSVDHVHAGCVATAFEFSGQESIDDFQSQTFANDTGAD</sequence>